<gene>
    <name evidence="2" type="ORF">MTP09_05815</name>
</gene>
<reference evidence="2 3" key="1">
    <citation type="submission" date="2022-03" db="EMBL/GenBank/DDBJ databases">
        <title>Chryseobacterium sp. isolated from particulate matters in swine house.</title>
        <authorList>
            <person name="Won M."/>
            <person name="Kim S.-J."/>
            <person name="Kwon S.-W."/>
        </authorList>
    </citation>
    <scope>NUCLEOTIDE SEQUENCE [LARGE SCALE GENOMIC DNA]</scope>
    <source>
        <strain evidence="2 3">SC2-2</strain>
    </source>
</reference>
<accession>A0ABY4BVE5</accession>
<feature type="transmembrane region" description="Helical" evidence="1">
    <location>
        <begin position="23"/>
        <end position="46"/>
    </location>
</feature>
<proteinExistence type="predicted"/>
<keyword evidence="1" id="KW-0812">Transmembrane</keyword>
<evidence type="ECO:0000313" key="2">
    <source>
        <dbReference type="EMBL" id="UOE42152.1"/>
    </source>
</evidence>
<dbReference type="RefSeq" id="WP_243551122.1">
    <property type="nucleotide sequence ID" value="NZ_CP094532.1"/>
</dbReference>
<name>A0ABY4BVE5_9FLAO</name>
<keyword evidence="3" id="KW-1185">Reference proteome</keyword>
<evidence type="ECO:0000313" key="3">
    <source>
        <dbReference type="Proteomes" id="UP000831460"/>
    </source>
</evidence>
<feature type="transmembrane region" description="Helical" evidence="1">
    <location>
        <begin position="66"/>
        <end position="85"/>
    </location>
</feature>
<evidence type="ECO:0000256" key="1">
    <source>
        <dbReference type="SAM" id="Phobius"/>
    </source>
</evidence>
<organism evidence="2 3">
    <name type="scientific">Chryseobacterium suipulveris</name>
    <dbReference type="NCBI Taxonomy" id="2929800"/>
    <lineage>
        <taxon>Bacteria</taxon>
        <taxon>Pseudomonadati</taxon>
        <taxon>Bacteroidota</taxon>
        <taxon>Flavobacteriia</taxon>
        <taxon>Flavobacteriales</taxon>
        <taxon>Weeksellaceae</taxon>
        <taxon>Chryseobacterium group</taxon>
        <taxon>Chryseobacterium</taxon>
    </lineage>
</organism>
<dbReference type="Proteomes" id="UP000831460">
    <property type="component" value="Chromosome"/>
</dbReference>
<keyword evidence="1" id="KW-1133">Transmembrane helix</keyword>
<sequence>MFRLDKGFENDKIGINNFDAKNILTIGLFIIGGFLIIENITTLISLLYQEFKMSNNPMFPRNPNNYLNLSVSLLNLILGITLITFRKNISEYFEK</sequence>
<protein>
    <submittedName>
        <fullName evidence="2">Uncharacterized protein</fullName>
    </submittedName>
</protein>
<dbReference type="EMBL" id="CP094532">
    <property type="protein sequence ID" value="UOE42152.1"/>
    <property type="molecule type" value="Genomic_DNA"/>
</dbReference>
<keyword evidence="1" id="KW-0472">Membrane</keyword>